<dbReference type="AlphaFoldDB" id="A0A1B1YV55"/>
<feature type="transmembrane region" description="Helical" evidence="4">
    <location>
        <begin position="41"/>
        <end position="61"/>
    </location>
</feature>
<reference evidence="6" key="1">
    <citation type="submission" date="2016-03" db="EMBL/GenBank/DDBJ databases">
        <title>Complete genome sequence of Solimmundus cernigliae, representing a novel lineage of polycyclic aromatic hydrocarbon degraders within the Gammaproteobacteria.</title>
        <authorList>
            <person name="Singleton D.R."/>
            <person name="Dickey A.N."/>
            <person name="Scholl E.H."/>
            <person name="Wright F.A."/>
            <person name="Aitken M.D."/>
        </authorList>
    </citation>
    <scope>NUCLEOTIDE SEQUENCE [LARGE SCALE GENOMIC DNA]</scope>
    <source>
        <strain evidence="6">TR3.2</strain>
    </source>
</reference>
<feature type="transmembrane region" description="Helical" evidence="4">
    <location>
        <begin position="73"/>
        <end position="92"/>
    </location>
</feature>
<feature type="transmembrane region" description="Helical" evidence="4">
    <location>
        <begin position="199"/>
        <end position="221"/>
    </location>
</feature>
<dbReference type="CDD" id="cd17477">
    <property type="entry name" value="MFS_YcaD_like"/>
    <property type="match status" value="1"/>
</dbReference>
<keyword evidence="1 4" id="KW-0812">Transmembrane</keyword>
<sequence length="421" mass="43589">MLAMLLKLTALLGGTVLLLLGVGLLNTLLPLRGALEGFDDTTLGLFGSSYFGGFLVGTYLCPQLVARIGHVRAFAFFTAAVAACALGHVLLIYAPLWIALRVITGMALVGLYITIESWLNGQAEPAQRGKVFAAYMVCNLGALAFGQQLLTLGSPAGFVLFALAAIFVCVSAMPVMVTRLAPPGVPAFKAMSPRTCWRAAPVAAAAALLSGLAMGGFWGMAAVYVRRLGADPTLVADFMTTAIVGGMTLQWPIGHFSDGGDRRRTLLWVAGATAVAAVALLLAGAHPVLLLVAAFLFGGAAFSVYPIAVAHLIDHLHAEQILAGNAALLLVHGAGAALGPLLVGAAMSLLGAAALPLHFLLMHVLLAAFALWQIRQRVDRIVDAPAHFVPLVRTSQEALEMLAADQPAGPESGHDAGAPVS</sequence>
<feature type="transmembrane region" description="Helical" evidence="4">
    <location>
        <begin position="289"/>
        <end position="310"/>
    </location>
</feature>
<dbReference type="Gene3D" id="1.20.1250.20">
    <property type="entry name" value="MFS general substrate transporter like domains"/>
    <property type="match status" value="2"/>
</dbReference>
<evidence type="ECO:0000256" key="4">
    <source>
        <dbReference type="SAM" id="Phobius"/>
    </source>
</evidence>
<dbReference type="RefSeq" id="WP_068805057.1">
    <property type="nucleotide sequence ID" value="NZ_CP014671.1"/>
</dbReference>
<keyword evidence="3 4" id="KW-0472">Membrane</keyword>
<gene>
    <name evidence="5" type="ORF">PG2T_10620</name>
</gene>
<keyword evidence="6" id="KW-1185">Reference proteome</keyword>
<dbReference type="STRING" id="1810504.PG2T_10620"/>
<accession>A0A1B1YV55</accession>
<feature type="transmembrane region" description="Helical" evidence="4">
    <location>
        <begin position="322"/>
        <end position="343"/>
    </location>
</feature>
<dbReference type="InterPro" id="IPR036259">
    <property type="entry name" value="MFS_trans_sf"/>
</dbReference>
<dbReference type="KEGG" id="gbi:PG2T_10620"/>
<organism evidence="5 6">
    <name type="scientific">Immundisolibacter cernigliae</name>
    <dbReference type="NCBI Taxonomy" id="1810504"/>
    <lineage>
        <taxon>Bacteria</taxon>
        <taxon>Pseudomonadati</taxon>
        <taxon>Pseudomonadota</taxon>
        <taxon>Gammaproteobacteria</taxon>
        <taxon>Immundisolibacterales</taxon>
        <taxon>Immundisolibacteraceae</taxon>
        <taxon>Immundisolibacter</taxon>
    </lineage>
</organism>
<evidence type="ECO:0000313" key="5">
    <source>
        <dbReference type="EMBL" id="ANX04578.1"/>
    </source>
</evidence>
<dbReference type="OrthoDB" id="9810614at2"/>
<dbReference type="Pfam" id="PF07690">
    <property type="entry name" value="MFS_1"/>
    <property type="match status" value="1"/>
</dbReference>
<feature type="transmembrane region" description="Helical" evidence="4">
    <location>
        <begin position="265"/>
        <end position="283"/>
    </location>
</feature>
<dbReference type="GO" id="GO:0022857">
    <property type="term" value="F:transmembrane transporter activity"/>
    <property type="evidence" value="ECO:0007669"/>
    <property type="project" value="InterPro"/>
</dbReference>
<protein>
    <submittedName>
        <fullName evidence="5">MFS transporter</fullName>
    </submittedName>
</protein>
<evidence type="ECO:0000256" key="3">
    <source>
        <dbReference type="ARBA" id="ARBA00023136"/>
    </source>
</evidence>
<dbReference type="InterPro" id="IPR047200">
    <property type="entry name" value="MFS_YcaD-like"/>
</dbReference>
<dbReference type="FunCoup" id="A0A1B1YV55">
    <property type="interactions" value="26"/>
</dbReference>
<keyword evidence="2 4" id="KW-1133">Transmembrane helix</keyword>
<dbReference type="GO" id="GO:0005886">
    <property type="term" value="C:plasma membrane"/>
    <property type="evidence" value="ECO:0007669"/>
    <property type="project" value="TreeGrafter"/>
</dbReference>
<dbReference type="PANTHER" id="PTHR23521:SF3">
    <property type="entry name" value="MFS TRANSPORTER"/>
    <property type="match status" value="1"/>
</dbReference>
<dbReference type="Proteomes" id="UP000092952">
    <property type="component" value="Chromosome"/>
</dbReference>
<dbReference type="EMBL" id="CP014671">
    <property type="protein sequence ID" value="ANX04578.1"/>
    <property type="molecule type" value="Genomic_DNA"/>
</dbReference>
<dbReference type="SUPFAM" id="SSF103473">
    <property type="entry name" value="MFS general substrate transporter"/>
    <property type="match status" value="1"/>
</dbReference>
<feature type="transmembrane region" description="Helical" evidence="4">
    <location>
        <begin position="349"/>
        <end position="372"/>
    </location>
</feature>
<proteinExistence type="predicted"/>
<dbReference type="InParanoid" id="A0A1B1YV55"/>
<feature type="transmembrane region" description="Helical" evidence="4">
    <location>
        <begin position="131"/>
        <end position="150"/>
    </location>
</feature>
<evidence type="ECO:0000313" key="6">
    <source>
        <dbReference type="Proteomes" id="UP000092952"/>
    </source>
</evidence>
<dbReference type="InterPro" id="IPR011701">
    <property type="entry name" value="MFS"/>
</dbReference>
<feature type="transmembrane region" description="Helical" evidence="4">
    <location>
        <begin position="233"/>
        <end position="253"/>
    </location>
</feature>
<feature type="transmembrane region" description="Helical" evidence="4">
    <location>
        <begin position="98"/>
        <end position="119"/>
    </location>
</feature>
<feature type="transmembrane region" description="Helical" evidence="4">
    <location>
        <begin position="156"/>
        <end position="178"/>
    </location>
</feature>
<evidence type="ECO:0000256" key="1">
    <source>
        <dbReference type="ARBA" id="ARBA00022692"/>
    </source>
</evidence>
<dbReference type="PANTHER" id="PTHR23521">
    <property type="entry name" value="TRANSPORTER MFS SUPERFAMILY"/>
    <property type="match status" value="1"/>
</dbReference>
<name>A0A1B1YV55_9GAMM</name>
<evidence type="ECO:0000256" key="2">
    <source>
        <dbReference type="ARBA" id="ARBA00022989"/>
    </source>
</evidence>